<proteinExistence type="predicted"/>
<dbReference type="EMBL" id="DSUJ01000008">
    <property type="protein sequence ID" value="HFI91939.1"/>
    <property type="molecule type" value="Genomic_DNA"/>
</dbReference>
<dbReference type="Pfam" id="PF12801">
    <property type="entry name" value="Fer4_5"/>
    <property type="match status" value="1"/>
</dbReference>
<evidence type="ECO:0000256" key="3">
    <source>
        <dbReference type="ARBA" id="ARBA00022723"/>
    </source>
</evidence>
<dbReference type="GO" id="GO:0051536">
    <property type="term" value="F:iron-sulfur cluster binding"/>
    <property type="evidence" value="ECO:0007669"/>
    <property type="project" value="UniProtKB-KW"/>
</dbReference>
<keyword evidence="5" id="KW-0411">Iron-sulfur</keyword>
<evidence type="ECO:0000259" key="9">
    <source>
        <dbReference type="PROSITE" id="PS51379"/>
    </source>
</evidence>
<dbReference type="InterPro" id="IPR052378">
    <property type="entry name" value="NosR_regulator"/>
</dbReference>
<organism evidence="10">
    <name type="scientific">Ignavibacterium album</name>
    <dbReference type="NCBI Taxonomy" id="591197"/>
    <lineage>
        <taxon>Bacteria</taxon>
        <taxon>Pseudomonadati</taxon>
        <taxon>Ignavibacteriota</taxon>
        <taxon>Ignavibacteria</taxon>
        <taxon>Ignavibacteriales</taxon>
        <taxon>Ignavibacteriaceae</taxon>
        <taxon>Ignavibacterium</taxon>
    </lineage>
</organism>
<comment type="subcellular location">
    <subcellularLocation>
        <location evidence="1">Cell membrane</location>
    </subcellularLocation>
</comment>
<evidence type="ECO:0000313" key="10">
    <source>
        <dbReference type="EMBL" id="HFI91939.1"/>
    </source>
</evidence>
<keyword evidence="4" id="KW-0408">Iron</keyword>
<feature type="transmembrane region" description="Helical" evidence="8">
    <location>
        <begin position="147"/>
        <end position="169"/>
    </location>
</feature>
<gene>
    <name evidence="10" type="ORF">ENS31_10510</name>
</gene>
<name>A0A7V3E869_9BACT</name>
<keyword evidence="2" id="KW-1003">Cell membrane</keyword>
<feature type="transmembrane region" description="Helical" evidence="8">
    <location>
        <begin position="20"/>
        <end position="41"/>
    </location>
</feature>
<keyword evidence="6 8" id="KW-0472">Membrane</keyword>
<reference evidence="10" key="1">
    <citation type="journal article" date="2020" name="mSystems">
        <title>Genome- and Community-Level Interaction Insights into Carbon Utilization and Element Cycling Functions of Hydrothermarchaeota in Hydrothermal Sediment.</title>
        <authorList>
            <person name="Zhou Z."/>
            <person name="Liu Y."/>
            <person name="Xu W."/>
            <person name="Pan J."/>
            <person name="Luo Z.H."/>
            <person name="Li M."/>
        </authorList>
    </citation>
    <scope>NUCLEOTIDE SEQUENCE [LARGE SCALE GENOMIC DNA]</scope>
    <source>
        <strain evidence="10">SpSt-479</strain>
    </source>
</reference>
<keyword evidence="8" id="KW-0812">Transmembrane</keyword>
<dbReference type="PANTHER" id="PTHR30224:SF4">
    <property type="entry name" value="ELECTRON TRANSPORT PROTEIN YCCM-RELATED"/>
    <property type="match status" value="1"/>
</dbReference>
<feature type="transmembrane region" description="Helical" evidence="8">
    <location>
        <begin position="85"/>
        <end position="102"/>
    </location>
</feature>
<feature type="domain" description="4Fe-4S ferredoxin-type" evidence="9">
    <location>
        <begin position="230"/>
        <end position="258"/>
    </location>
</feature>
<feature type="transmembrane region" description="Helical" evidence="8">
    <location>
        <begin position="181"/>
        <end position="202"/>
    </location>
</feature>
<dbReference type="AlphaFoldDB" id="A0A7V3E869"/>
<dbReference type="Gene3D" id="3.30.70.20">
    <property type="match status" value="1"/>
</dbReference>
<evidence type="ECO:0000256" key="4">
    <source>
        <dbReference type="ARBA" id="ARBA00023004"/>
    </source>
</evidence>
<dbReference type="GO" id="GO:0046872">
    <property type="term" value="F:metal ion binding"/>
    <property type="evidence" value="ECO:0007669"/>
    <property type="project" value="UniProtKB-KW"/>
</dbReference>
<evidence type="ECO:0000256" key="5">
    <source>
        <dbReference type="ARBA" id="ARBA00023014"/>
    </source>
</evidence>
<evidence type="ECO:0000256" key="1">
    <source>
        <dbReference type="ARBA" id="ARBA00004236"/>
    </source>
</evidence>
<evidence type="ECO:0000256" key="2">
    <source>
        <dbReference type="ARBA" id="ARBA00022475"/>
    </source>
</evidence>
<evidence type="ECO:0000256" key="8">
    <source>
        <dbReference type="SAM" id="Phobius"/>
    </source>
</evidence>
<dbReference type="PROSITE" id="PS00198">
    <property type="entry name" value="4FE4S_FER_1"/>
    <property type="match status" value="1"/>
</dbReference>
<feature type="transmembrane region" description="Helical" evidence="8">
    <location>
        <begin position="297"/>
        <end position="315"/>
    </location>
</feature>
<accession>A0A7V3E869</accession>
<feature type="region of interest" description="Disordered" evidence="7">
    <location>
        <begin position="345"/>
        <end position="365"/>
    </location>
</feature>
<comment type="caution">
    <text evidence="10">The sequence shown here is derived from an EMBL/GenBank/DDBJ whole genome shotgun (WGS) entry which is preliminary data.</text>
</comment>
<evidence type="ECO:0000256" key="6">
    <source>
        <dbReference type="ARBA" id="ARBA00023136"/>
    </source>
</evidence>
<dbReference type="InterPro" id="IPR017896">
    <property type="entry name" value="4Fe4S_Fe-S-bd"/>
</dbReference>
<keyword evidence="3" id="KW-0479">Metal-binding</keyword>
<dbReference type="GO" id="GO:0005886">
    <property type="term" value="C:plasma membrane"/>
    <property type="evidence" value="ECO:0007669"/>
    <property type="project" value="UniProtKB-SubCell"/>
</dbReference>
<dbReference type="PANTHER" id="PTHR30224">
    <property type="entry name" value="ELECTRON TRANSPORT PROTEIN"/>
    <property type="match status" value="1"/>
</dbReference>
<keyword evidence="8" id="KW-1133">Transmembrane helix</keyword>
<dbReference type="SUPFAM" id="SSF54862">
    <property type="entry name" value="4Fe-4S ferredoxins"/>
    <property type="match status" value="1"/>
</dbReference>
<feature type="domain" description="4Fe-4S ferredoxin-type" evidence="9">
    <location>
        <begin position="260"/>
        <end position="287"/>
    </location>
</feature>
<dbReference type="InterPro" id="IPR017900">
    <property type="entry name" value="4Fe4S_Fe_S_CS"/>
</dbReference>
<dbReference type="Pfam" id="PF13237">
    <property type="entry name" value="Fer4_10"/>
    <property type="match status" value="1"/>
</dbReference>
<evidence type="ECO:0000256" key="7">
    <source>
        <dbReference type="SAM" id="MobiDB-lite"/>
    </source>
</evidence>
<dbReference type="PROSITE" id="PS51379">
    <property type="entry name" value="4FE4S_FER_2"/>
    <property type="match status" value="2"/>
</dbReference>
<sequence length="365" mass="41694">MEKKKKIIKNDEKGIQKTRFIVQSLFALLCIWIGIEFYLFTKFLETNGASAFYQRPPGVDGFLPISSFMSFYLFLTTGEIHQAHPAGLFIFLAIVMMSLIFGKSFCSWMCPIGFISELVGDFGEKIFKRRLKLPKFLDYPLRSLKYLMLGFLIYSVIFLMTPIAVKYFLDSPYNIVADVKMYYFFANISRTALIVISVLFILSIFIRNFWCRFLCPYGALLGIFSLLSPNKIQRNPTSCIDCGLCNKACPSFIKVDKVKTVISDECSTCLNCVDVCPVKDTLQLNSLLPRKKINKRIVAIGVVGIFMIITGLGIITGNWQNKISREEYLLHYKLMNSYGHPTGPNAMKQLNEQASQENKREIKEN</sequence>
<protein>
    <submittedName>
        <fullName evidence="10">4Fe-4S binding protein</fullName>
    </submittedName>
</protein>